<feature type="compositionally biased region" description="Polar residues" evidence="4">
    <location>
        <begin position="237"/>
        <end position="254"/>
    </location>
</feature>
<feature type="region of interest" description="Disordered" evidence="4">
    <location>
        <begin position="1"/>
        <end position="48"/>
    </location>
</feature>
<protein>
    <recommendedName>
        <fullName evidence="2">RING-type E3 ubiquitin transferase</fullName>
        <ecNumber evidence="2">2.3.2.27</ecNumber>
    </recommendedName>
</protein>
<name>A0A834LH35_RHOSS</name>
<dbReference type="PROSITE" id="PS00108">
    <property type="entry name" value="PROTEIN_KINASE_ST"/>
    <property type="match status" value="1"/>
</dbReference>
<dbReference type="SMART" id="SM00220">
    <property type="entry name" value="S_TKc"/>
    <property type="match status" value="1"/>
</dbReference>
<evidence type="ECO:0000313" key="6">
    <source>
        <dbReference type="EMBL" id="KAF7136418.1"/>
    </source>
</evidence>
<keyword evidence="7" id="KW-1185">Reference proteome</keyword>
<evidence type="ECO:0000313" key="7">
    <source>
        <dbReference type="Proteomes" id="UP000626092"/>
    </source>
</evidence>
<dbReference type="Pfam" id="PF07714">
    <property type="entry name" value="PK_Tyr_Ser-Thr"/>
    <property type="match status" value="1"/>
</dbReference>
<dbReference type="InterPro" id="IPR001245">
    <property type="entry name" value="Ser-Thr/Tyr_kinase_cat_dom"/>
</dbReference>
<dbReference type="EMBL" id="WJXA01000008">
    <property type="protein sequence ID" value="KAF7136418.1"/>
    <property type="molecule type" value="Genomic_DNA"/>
</dbReference>
<reference evidence="6" key="1">
    <citation type="submission" date="2019-11" db="EMBL/GenBank/DDBJ databases">
        <authorList>
            <person name="Liu Y."/>
            <person name="Hou J."/>
            <person name="Li T.-Q."/>
            <person name="Guan C.-H."/>
            <person name="Wu X."/>
            <person name="Wu H.-Z."/>
            <person name="Ling F."/>
            <person name="Zhang R."/>
            <person name="Shi X.-G."/>
            <person name="Ren J.-P."/>
            <person name="Chen E.-F."/>
            <person name="Sun J.-M."/>
        </authorList>
    </citation>
    <scope>NUCLEOTIDE SEQUENCE</scope>
    <source>
        <strain evidence="6">Adult_tree_wgs_1</strain>
        <tissue evidence="6">Leaves</tissue>
    </source>
</reference>
<dbReference type="GO" id="GO:0004672">
    <property type="term" value="F:protein kinase activity"/>
    <property type="evidence" value="ECO:0007669"/>
    <property type="project" value="InterPro"/>
</dbReference>
<feature type="compositionally biased region" description="Low complexity" evidence="4">
    <location>
        <begin position="115"/>
        <end position="128"/>
    </location>
</feature>
<feature type="compositionally biased region" description="Polar residues" evidence="4">
    <location>
        <begin position="129"/>
        <end position="140"/>
    </location>
</feature>
<dbReference type="Gene3D" id="1.10.510.10">
    <property type="entry name" value="Transferase(Phosphotransferase) domain 1"/>
    <property type="match status" value="1"/>
</dbReference>
<dbReference type="PROSITE" id="PS50011">
    <property type="entry name" value="PROTEIN_KINASE_DOM"/>
    <property type="match status" value="1"/>
</dbReference>
<dbReference type="Proteomes" id="UP000626092">
    <property type="component" value="Unassembled WGS sequence"/>
</dbReference>
<dbReference type="InterPro" id="IPR008271">
    <property type="entry name" value="Ser/Thr_kinase_AS"/>
</dbReference>
<dbReference type="AlphaFoldDB" id="A0A834LH35"/>
<sequence>MRRFPKDPSAANNVNYPPLLVQENQTNKAQKDKIREEDVPKGGHAPLESEKEFFLPYRGFCARKGSCQSFRAQLDGSYYKWAFRNVDVPTTVSKSAPDFCSVYVASKGKVQNAKTASQPSTPTSATGSKRSSQPRFSVETSRSDDLNRSSSQSSWRSGGSERISLDRSGDSMQLTPRDLTPHDLTPRDRIPRSIMASPSIFASPKHPASKLNPRVHNEGIYSHLDSTMEISDFSGPPSFQSIDLSSENLDQPRTSDVSRSSVSSSQASREVEAEMRRLKLELKQTMDMYNSACKEAIVAKEKGKEIDQWKTEETRKLQAATQAQDAALALAEMEKQKTRVALEAAKTSRRLAELEVQKRKNAEMKAMHEAEDRKKAMEALARTEIRYRKYTIEEIEIATEYFSSSLKIEVLSYMRHPHMVLLLGACPEYGCIVYEYMENGSLEDRLFRRNNTPPLPWRTRFKIAAEIAAALLFLHETKPEPLVHRDLKPANILLGRHFVSKISDVGLARLVPPNVADSVTQYQMTAAAGTFCYIDPEYQQTGMLGVKSDIYSLGIMLLQIITAKPPMGLTHHVGRAIEKGTFSEMLDQTVTDWPFEEAMSFAKLSIQCCELRRKDRPDLASVILPELQRLSDLGSDNGPSNRGAITYGSSFVNSNFQVRSPFSQAVEIGNSRSGWRAVFGHRH</sequence>
<organism evidence="6 7">
    <name type="scientific">Rhododendron simsii</name>
    <name type="common">Sims's rhododendron</name>
    <dbReference type="NCBI Taxonomy" id="118357"/>
    <lineage>
        <taxon>Eukaryota</taxon>
        <taxon>Viridiplantae</taxon>
        <taxon>Streptophyta</taxon>
        <taxon>Embryophyta</taxon>
        <taxon>Tracheophyta</taxon>
        <taxon>Spermatophyta</taxon>
        <taxon>Magnoliopsida</taxon>
        <taxon>eudicotyledons</taxon>
        <taxon>Gunneridae</taxon>
        <taxon>Pentapetalae</taxon>
        <taxon>asterids</taxon>
        <taxon>Ericales</taxon>
        <taxon>Ericaceae</taxon>
        <taxon>Ericoideae</taxon>
        <taxon>Rhodoreae</taxon>
        <taxon>Rhododendron</taxon>
    </lineage>
</organism>
<evidence type="ECO:0000256" key="3">
    <source>
        <dbReference type="ARBA" id="ARBA00022786"/>
    </source>
</evidence>
<feature type="region of interest" description="Disordered" evidence="4">
    <location>
        <begin position="110"/>
        <end position="190"/>
    </location>
</feature>
<dbReference type="SUPFAM" id="SSF56112">
    <property type="entry name" value="Protein kinase-like (PK-like)"/>
    <property type="match status" value="1"/>
</dbReference>
<gene>
    <name evidence="6" type="ORF">RHSIM_Rhsim08G0235900</name>
</gene>
<dbReference type="GO" id="GO:0061630">
    <property type="term" value="F:ubiquitin protein ligase activity"/>
    <property type="evidence" value="ECO:0007669"/>
    <property type="project" value="UniProtKB-EC"/>
</dbReference>
<proteinExistence type="predicted"/>
<dbReference type="PANTHER" id="PTHR45647">
    <property type="entry name" value="OS02G0152300 PROTEIN"/>
    <property type="match status" value="1"/>
</dbReference>
<feature type="compositionally biased region" description="Low complexity" evidence="4">
    <location>
        <begin position="255"/>
        <end position="268"/>
    </location>
</feature>
<feature type="compositionally biased region" description="Basic and acidic residues" evidence="4">
    <location>
        <begin position="179"/>
        <end position="190"/>
    </location>
</feature>
<evidence type="ECO:0000256" key="4">
    <source>
        <dbReference type="SAM" id="MobiDB-lite"/>
    </source>
</evidence>
<comment type="catalytic activity">
    <reaction evidence="1">
        <text>S-ubiquitinyl-[E2 ubiquitin-conjugating enzyme]-L-cysteine + [acceptor protein]-L-lysine = [E2 ubiquitin-conjugating enzyme]-L-cysteine + N(6)-ubiquitinyl-[acceptor protein]-L-lysine.</text>
        <dbReference type="EC" id="2.3.2.27"/>
    </reaction>
</comment>
<dbReference type="InterPro" id="IPR051348">
    <property type="entry name" value="U-box_ubiquitin_ligases"/>
</dbReference>
<feature type="region of interest" description="Disordered" evidence="4">
    <location>
        <begin position="232"/>
        <end position="272"/>
    </location>
</feature>
<dbReference type="Gene3D" id="3.30.200.20">
    <property type="entry name" value="Phosphorylase Kinase, domain 1"/>
    <property type="match status" value="1"/>
</dbReference>
<dbReference type="PANTHER" id="PTHR45647:SF51">
    <property type="entry name" value="PROTEIN KINASE SUPERFAMILY PROTEIN"/>
    <property type="match status" value="1"/>
</dbReference>
<keyword evidence="3" id="KW-0833">Ubl conjugation pathway</keyword>
<comment type="caution">
    <text evidence="6">The sequence shown here is derived from an EMBL/GenBank/DDBJ whole genome shotgun (WGS) entry which is preliminary data.</text>
</comment>
<dbReference type="InterPro" id="IPR000719">
    <property type="entry name" value="Prot_kinase_dom"/>
</dbReference>
<dbReference type="GO" id="GO:0005524">
    <property type="term" value="F:ATP binding"/>
    <property type="evidence" value="ECO:0007669"/>
    <property type="project" value="InterPro"/>
</dbReference>
<dbReference type="InterPro" id="IPR011009">
    <property type="entry name" value="Kinase-like_dom_sf"/>
</dbReference>
<accession>A0A834LH35</accession>
<evidence type="ECO:0000256" key="2">
    <source>
        <dbReference type="ARBA" id="ARBA00012483"/>
    </source>
</evidence>
<evidence type="ECO:0000256" key="1">
    <source>
        <dbReference type="ARBA" id="ARBA00000900"/>
    </source>
</evidence>
<dbReference type="OrthoDB" id="4062651at2759"/>
<dbReference type="EC" id="2.3.2.27" evidence="2"/>
<evidence type="ECO:0000259" key="5">
    <source>
        <dbReference type="PROSITE" id="PS50011"/>
    </source>
</evidence>
<feature type="compositionally biased region" description="Basic and acidic residues" evidence="4">
    <location>
        <begin position="29"/>
        <end position="48"/>
    </location>
</feature>
<feature type="compositionally biased region" description="Low complexity" evidence="4">
    <location>
        <begin position="148"/>
        <end position="162"/>
    </location>
</feature>
<feature type="domain" description="Protein kinase" evidence="5">
    <location>
        <begin position="345"/>
        <end position="627"/>
    </location>
</feature>